<dbReference type="Proteomes" id="UP000003231">
    <property type="component" value="Unassembled WGS sequence"/>
</dbReference>
<evidence type="ECO:0008006" key="3">
    <source>
        <dbReference type="Google" id="ProtNLM"/>
    </source>
</evidence>
<proteinExistence type="predicted"/>
<gene>
    <name evidence="1" type="ORF">YPPY08_3494</name>
</gene>
<accession>A0AB72ZM35</accession>
<evidence type="ECO:0000313" key="2">
    <source>
        <dbReference type="Proteomes" id="UP000003231"/>
    </source>
</evidence>
<dbReference type="EMBL" id="AKRT01000386">
    <property type="protein sequence ID" value="EIR15657.1"/>
    <property type="molecule type" value="Genomic_DNA"/>
</dbReference>
<dbReference type="AlphaFoldDB" id="A0AB72ZM35"/>
<sequence>MLFFLTKTSVLVTLNIIAETIKITLRQRKIKREERVMQG</sequence>
<name>A0AB72ZM35_YERPE</name>
<protein>
    <recommendedName>
        <fullName evidence="3">Transposase</fullName>
    </recommendedName>
</protein>
<comment type="caution">
    <text evidence="1">The sequence shown here is derived from an EMBL/GenBank/DDBJ whole genome shotgun (WGS) entry which is preliminary data.</text>
</comment>
<organism evidence="1 2">
    <name type="scientific">Yersinia pestis PY-08</name>
    <dbReference type="NCBI Taxonomy" id="992134"/>
    <lineage>
        <taxon>Bacteria</taxon>
        <taxon>Pseudomonadati</taxon>
        <taxon>Pseudomonadota</taxon>
        <taxon>Gammaproteobacteria</taxon>
        <taxon>Enterobacterales</taxon>
        <taxon>Yersiniaceae</taxon>
        <taxon>Yersinia</taxon>
    </lineage>
</organism>
<evidence type="ECO:0000313" key="1">
    <source>
        <dbReference type="EMBL" id="EIR15657.1"/>
    </source>
</evidence>
<reference evidence="1 2" key="1">
    <citation type="submission" date="2012-05" db="EMBL/GenBank/DDBJ databases">
        <title>Genome sequence of Yersinia Pestis PY-08.</title>
        <authorList>
            <person name="Santana-Cruz I."/>
            <person name="Sengamalay N."/>
            <person name="McCracken C."/>
            <person name="Daugherty S.C."/>
            <person name="Maroo A."/>
            <person name="Vara P.G."/>
            <person name="Tallon L.J."/>
            <person name="Sadzewicz L."/>
            <person name="Vinetz J.M."/>
            <person name="Cespedes Zambrano M.J."/>
            <person name="Fraser-Liggett C.M."/>
            <person name="Tettelin H."/>
        </authorList>
    </citation>
    <scope>NUCLEOTIDE SEQUENCE [LARGE SCALE GENOMIC DNA]</scope>
    <source>
        <strain evidence="1 2">PY-08</strain>
    </source>
</reference>